<accession>A0AB39R4C7</accession>
<reference evidence="1" key="1">
    <citation type="submission" date="2024-07" db="EMBL/GenBank/DDBJ databases">
        <authorList>
            <person name="Yu S.T."/>
        </authorList>
    </citation>
    <scope>NUCLEOTIDE SEQUENCE</scope>
    <source>
        <strain evidence="1">R39</strain>
    </source>
</reference>
<dbReference type="AlphaFoldDB" id="A0AB39R4C7"/>
<dbReference type="Pfam" id="PF19760">
    <property type="entry name" value="DUF6247"/>
    <property type="match status" value="1"/>
</dbReference>
<organism evidence="1">
    <name type="scientific">Streptomyces sp. R39</name>
    <dbReference type="NCBI Taxonomy" id="3238631"/>
    <lineage>
        <taxon>Bacteria</taxon>
        <taxon>Bacillati</taxon>
        <taxon>Actinomycetota</taxon>
        <taxon>Actinomycetes</taxon>
        <taxon>Kitasatosporales</taxon>
        <taxon>Streptomycetaceae</taxon>
        <taxon>Streptomyces</taxon>
    </lineage>
</organism>
<sequence length="93" mass="10128">MVQVVLHPPVPLKTIGDIRAALREGRGFPGDREDFEADLARALEAATETDLTAVAAVIVDYRGRIRLYSAPGFDDALQEGLDLIAEIKRGPQE</sequence>
<dbReference type="InterPro" id="IPR046214">
    <property type="entry name" value="DUF6247"/>
</dbReference>
<name>A0AB39R4C7_9ACTN</name>
<dbReference type="EMBL" id="CP163441">
    <property type="protein sequence ID" value="XDQ49591.1"/>
    <property type="molecule type" value="Genomic_DNA"/>
</dbReference>
<protein>
    <submittedName>
        <fullName evidence="1">DUF6247 family protein</fullName>
    </submittedName>
</protein>
<dbReference type="RefSeq" id="WP_369228183.1">
    <property type="nucleotide sequence ID" value="NZ_CP163441.1"/>
</dbReference>
<proteinExistence type="predicted"/>
<evidence type="ECO:0000313" key="1">
    <source>
        <dbReference type="EMBL" id="XDQ49591.1"/>
    </source>
</evidence>
<gene>
    <name evidence="1" type="ORF">AB5J52_22475</name>
</gene>